<dbReference type="Gene3D" id="3.40.630.30">
    <property type="match status" value="1"/>
</dbReference>
<name>A0AAC9J668_9GAMM</name>
<gene>
    <name evidence="2" type="ORF">FSC454_07215</name>
</gene>
<dbReference type="InterPro" id="IPR000182">
    <property type="entry name" value="GNAT_dom"/>
</dbReference>
<dbReference type="RefSeq" id="WP_071794822.1">
    <property type="nucleotide sequence ID" value="NZ_CP018093.1"/>
</dbReference>
<dbReference type="GO" id="GO:0016747">
    <property type="term" value="F:acyltransferase activity, transferring groups other than amino-acyl groups"/>
    <property type="evidence" value="ECO:0007669"/>
    <property type="project" value="InterPro"/>
</dbReference>
<dbReference type="PROSITE" id="PS51186">
    <property type="entry name" value="GNAT"/>
    <property type="match status" value="1"/>
</dbReference>
<reference evidence="2 3" key="1">
    <citation type="submission" date="2016-11" db="EMBL/GenBank/DDBJ databases">
        <authorList>
            <person name="Hagglund E."/>
            <person name="Bystrom M."/>
            <person name="Naslund J."/>
            <person name="Stenberg P."/>
            <person name="Sjodin A."/>
        </authorList>
    </citation>
    <scope>NUCLEOTIDE SEQUENCE [LARGE SCALE GENOMIC DNA]</scope>
    <source>
        <strain evidence="2 3">CCUG 58020</strain>
    </source>
</reference>
<protein>
    <submittedName>
        <fullName evidence="2">GNAT family N-acetyltransferase</fullName>
    </submittedName>
</protein>
<evidence type="ECO:0000313" key="2">
    <source>
        <dbReference type="EMBL" id="APD50900.1"/>
    </source>
</evidence>
<accession>A0AAC9J668</accession>
<dbReference type="KEGG" id="fhi:FSC454_07215"/>
<dbReference type="Pfam" id="PF13508">
    <property type="entry name" value="Acetyltransf_7"/>
    <property type="match status" value="1"/>
</dbReference>
<dbReference type="EMBL" id="CP018093">
    <property type="protein sequence ID" value="APD50900.1"/>
    <property type="molecule type" value="Genomic_DNA"/>
</dbReference>
<organism evidence="2 3">
    <name type="scientific">Francisella hispaniensis FSC454</name>
    <dbReference type="NCBI Taxonomy" id="1088883"/>
    <lineage>
        <taxon>Bacteria</taxon>
        <taxon>Pseudomonadati</taxon>
        <taxon>Pseudomonadota</taxon>
        <taxon>Gammaproteobacteria</taxon>
        <taxon>Thiotrichales</taxon>
        <taxon>Francisellaceae</taxon>
        <taxon>Francisella</taxon>
    </lineage>
</organism>
<dbReference type="CDD" id="cd04301">
    <property type="entry name" value="NAT_SF"/>
    <property type="match status" value="1"/>
</dbReference>
<keyword evidence="3" id="KW-1185">Reference proteome</keyword>
<evidence type="ECO:0000259" key="1">
    <source>
        <dbReference type="PROSITE" id="PS51186"/>
    </source>
</evidence>
<dbReference type="AlphaFoldDB" id="A0AAC9J668"/>
<sequence>MHVKILHEKLKDQELIYKLISEAFDTSDEEKLVRLLHTDHQSLISLVAETDDGSIIGQAIISKMTVEKNDKLKIYALAPMCVAPKYQHQGIGSKLIEAIIKEATKNNIDAIFVLGHPSYYPKFGFKPATEYQIKCEYDVPADVFMVLDLSAKLSQLKGQTVYYAEEFGKIFRSIKL</sequence>
<proteinExistence type="predicted"/>
<evidence type="ECO:0000313" key="3">
    <source>
        <dbReference type="Proteomes" id="UP000182459"/>
    </source>
</evidence>
<dbReference type="Proteomes" id="UP000182459">
    <property type="component" value="Chromosome"/>
</dbReference>
<feature type="domain" description="N-acetyltransferase" evidence="1">
    <location>
        <begin position="1"/>
        <end position="150"/>
    </location>
</feature>
<dbReference type="InterPro" id="IPR016181">
    <property type="entry name" value="Acyl_CoA_acyltransferase"/>
</dbReference>
<dbReference type="SUPFAM" id="SSF55729">
    <property type="entry name" value="Acyl-CoA N-acyltransferases (Nat)"/>
    <property type="match status" value="1"/>
</dbReference>